<dbReference type="EMBL" id="FNGI01000010">
    <property type="protein sequence ID" value="SDM02593.1"/>
    <property type="molecule type" value="Genomic_DNA"/>
</dbReference>
<proteinExistence type="inferred from homology"/>
<dbReference type="Pfam" id="PF04461">
    <property type="entry name" value="YajQ"/>
    <property type="match status" value="1"/>
</dbReference>
<evidence type="ECO:0000256" key="2">
    <source>
        <dbReference type="ARBA" id="ARBA00093450"/>
    </source>
</evidence>
<name>A0A1G9PVA6_9GAMM</name>
<dbReference type="PANTHER" id="PTHR30476">
    <property type="entry name" value="UPF0234 PROTEIN YAJQ"/>
    <property type="match status" value="1"/>
</dbReference>
<comment type="function">
    <text evidence="3">Nucleotide-binding protein.</text>
</comment>
<dbReference type="AlphaFoldDB" id="A0A1G9PVA6"/>
<dbReference type="GO" id="GO:0005829">
    <property type="term" value="C:cytosol"/>
    <property type="evidence" value="ECO:0007669"/>
    <property type="project" value="TreeGrafter"/>
</dbReference>
<accession>A0A1G9PVA6</accession>
<keyword evidence="1 3" id="KW-0547">Nucleotide-binding</keyword>
<dbReference type="HAMAP" id="MF_00632">
    <property type="entry name" value="UPF0234"/>
    <property type="match status" value="1"/>
</dbReference>
<dbReference type="Gene3D" id="3.30.70.860">
    <property type="match status" value="1"/>
</dbReference>
<comment type="similarity">
    <text evidence="2 3">Belongs to the YajQ family.</text>
</comment>
<dbReference type="SUPFAM" id="SSF89963">
    <property type="entry name" value="YajQ-like"/>
    <property type="match status" value="2"/>
</dbReference>
<dbReference type="Proteomes" id="UP000198654">
    <property type="component" value="Unassembled WGS sequence"/>
</dbReference>
<organism evidence="4 5">
    <name type="scientific">Modicisalibacter muralis</name>
    <dbReference type="NCBI Taxonomy" id="119000"/>
    <lineage>
        <taxon>Bacteria</taxon>
        <taxon>Pseudomonadati</taxon>
        <taxon>Pseudomonadota</taxon>
        <taxon>Gammaproteobacteria</taxon>
        <taxon>Oceanospirillales</taxon>
        <taxon>Halomonadaceae</taxon>
        <taxon>Modicisalibacter</taxon>
    </lineage>
</organism>
<reference evidence="4 5" key="1">
    <citation type="submission" date="2016-10" db="EMBL/GenBank/DDBJ databases">
        <authorList>
            <person name="de Groot N.N."/>
        </authorList>
    </citation>
    <scope>NUCLEOTIDE SEQUENCE [LARGE SCALE GENOMIC DNA]</scope>
    <source>
        <strain evidence="4 5">DSM 14789</strain>
    </source>
</reference>
<dbReference type="InterPro" id="IPR007551">
    <property type="entry name" value="YajQ/Smlt4090-like"/>
</dbReference>
<dbReference type="OrthoDB" id="9801447at2"/>
<dbReference type="PANTHER" id="PTHR30476:SF0">
    <property type="entry name" value="UPF0234 PROTEIN YAJQ"/>
    <property type="match status" value="1"/>
</dbReference>
<dbReference type="NCBIfam" id="NF003819">
    <property type="entry name" value="PRK05412.1"/>
    <property type="match status" value="1"/>
</dbReference>
<evidence type="ECO:0000313" key="5">
    <source>
        <dbReference type="Proteomes" id="UP000198654"/>
    </source>
</evidence>
<evidence type="ECO:0000313" key="4">
    <source>
        <dbReference type="EMBL" id="SDM02593.1"/>
    </source>
</evidence>
<dbReference type="InterPro" id="IPR036183">
    <property type="entry name" value="YajQ-like_sf"/>
</dbReference>
<dbReference type="RefSeq" id="WP_089730226.1">
    <property type="nucleotide sequence ID" value="NZ_FNGI01000010.1"/>
</dbReference>
<dbReference type="InterPro" id="IPR035571">
    <property type="entry name" value="UPF0234-like_C"/>
</dbReference>
<dbReference type="Gene3D" id="3.30.70.990">
    <property type="entry name" value="YajQ-like, domain 2"/>
    <property type="match status" value="1"/>
</dbReference>
<protein>
    <recommendedName>
        <fullName evidence="3">Nucleotide-binding protein SAMN05661010_03152</fullName>
    </recommendedName>
</protein>
<sequence length="161" mass="17968">MPSFDIVSELDKHEVTNAVDQANRELATRFDFRGVTASFSEEGDSVSMEADADFQLRQMLDILRGRLIARGVDAGCLEEQEADTAGVRARQQVLLRQGIDQPLAKKIVKSLKDAKLKVQAQIQGDKVRVTGKKRDDLQQAIALLKADKSIDLPLQFNNFRD</sequence>
<dbReference type="STRING" id="119000.SAMN05661010_03152"/>
<evidence type="ECO:0000256" key="3">
    <source>
        <dbReference type="HAMAP-Rule" id="MF_00632"/>
    </source>
</evidence>
<dbReference type="GO" id="GO:0000166">
    <property type="term" value="F:nucleotide binding"/>
    <property type="evidence" value="ECO:0007669"/>
    <property type="project" value="UniProtKB-UniRule"/>
</dbReference>
<dbReference type="InterPro" id="IPR035570">
    <property type="entry name" value="UPF0234_N"/>
</dbReference>
<evidence type="ECO:0000256" key="1">
    <source>
        <dbReference type="ARBA" id="ARBA00022741"/>
    </source>
</evidence>
<keyword evidence="5" id="KW-1185">Reference proteome</keyword>
<gene>
    <name evidence="4" type="ORF">SAMN05661010_03152</name>
</gene>
<dbReference type="CDD" id="cd11740">
    <property type="entry name" value="YajQ_like"/>
    <property type="match status" value="1"/>
</dbReference>